<evidence type="ECO:0000256" key="3">
    <source>
        <dbReference type="ARBA" id="ARBA00022448"/>
    </source>
</evidence>
<feature type="domain" description="Sodium/calcium exchanger membrane region" evidence="22">
    <location>
        <begin position="454"/>
        <end position="612"/>
    </location>
</feature>
<sequence length="632" mass="71384">MTDNRSFEHSADITNTQSVNAENRRKIQPSEFELRMGRRGSESVVRRKLMSEQRRTFSRGSLFRFLHKDLNRLSGFSNYKRRQTITSDETQQGHYNEGKVFFDAHTYTVHYGIEEVILSVIYLRSYSSRDFHDKVSRESLFENIQHEAVIEENTSKESTSPNEEISEVNNINGSKHDLMDKESLTVFFEVRPGTALPGLHYMPTPKGYIHFGKADTERQITVKLNANITEEYTREQKLEIISKGNTHFSVASPNDLGNPSVARVLLVPEEAISHFELQSSHYYPNPKTPTISVVIIRQRNCELEETIHVVTRDGNAKGWKEDHCQSGDYEAIDENVLFNIGEKRKAIEIKIKPDRESQKYFFVELHDSENKTKIGNHTEAICFIRPIEIIEDNDSEIGWIEQFRMAVSLLPNYNENGDQIPSTIAQYMVHAVTIVWKLICAFLPPRKYLGAYPTFITSLILIGLQTALVEELSNLLGCTAGIKTAVTGISLVALGTSLPDVFVSRTAAICDKNADNSIGNITGSNSVNVFLGVGLPWLISAINAKVKGKQYCISSENILEAISFYLICAFLCLGMLIIRRKIYDGELGGPMCAKLISGISLILLWITYVLLLSLESYDVINWGLVRKQSTCL</sequence>
<evidence type="ECO:0000256" key="8">
    <source>
        <dbReference type="ARBA" id="ARBA00022723"/>
    </source>
</evidence>
<evidence type="ECO:0000256" key="21">
    <source>
        <dbReference type="SAM" id="Phobius"/>
    </source>
</evidence>
<dbReference type="InterPro" id="IPR003644">
    <property type="entry name" value="Calx_beta"/>
</dbReference>
<feature type="compositionally biased region" description="Polar residues" evidence="20">
    <location>
        <begin position="12"/>
        <end position="21"/>
    </location>
</feature>
<keyword evidence="16 21" id="KW-0472">Membrane</keyword>
<keyword evidence="10" id="KW-0677">Repeat</keyword>
<evidence type="ECO:0000256" key="16">
    <source>
        <dbReference type="ARBA" id="ARBA00023136"/>
    </source>
</evidence>
<proteinExistence type="inferred from homology"/>
<keyword evidence="11" id="KW-0106">Calcium</keyword>
<name>A0AA85JW88_TRIRE</name>
<evidence type="ECO:0000256" key="5">
    <source>
        <dbReference type="ARBA" id="ARBA00022475"/>
    </source>
</evidence>
<dbReference type="InterPro" id="IPR051171">
    <property type="entry name" value="CaCA"/>
</dbReference>
<comment type="subcellular location">
    <subcellularLocation>
        <location evidence="1">Cell membrane</location>
        <topology evidence="1">Multi-pass membrane protein</topology>
    </subcellularLocation>
</comment>
<keyword evidence="3" id="KW-0813">Transport</keyword>
<dbReference type="AlphaFoldDB" id="A0AA85JW88"/>
<accession>A0AA85JW88</accession>
<evidence type="ECO:0000256" key="4">
    <source>
        <dbReference type="ARBA" id="ARBA00022449"/>
    </source>
</evidence>
<keyword evidence="15" id="KW-0406">Ion transport</keyword>
<dbReference type="GO" id="GO:0098794">
    <property type="term" value="C:postsynapse"/>
    <property type="evidence" value="ECO:0007669"/>
    <property type="project" value="TreeGrafter"/>
</dbReference>
<evidence type="ECO:0000256" key="2">
    <source>
        <dbReference type="ARBA" id="ARBA00007489"/>
    </source>
</evidence>
<keyword evidence="14" id="KW-0915">Sodium</keyword>
<keyword evidence="13 21" id="KW-1133">Transmembrane helix</keyword>
<dbReference type="InterPro" id="IPR038081">
    <property type="entry name" value="CalX-like_sf"/>
</dbReference>
<dbReference type="GO" id="GO:0005432">
    <property type="term" value="F:calcium:sodium antiporter activity"/>
    <property type="evidence" value="ECO:0007669"/>
    <property type="project" value="InterPro"/>
</dbReference>
<evidence type="ECO:0000256" key="7">
    <source>
        <dbReference type="ARBA" id="ARBA00022692"/>
    </source>
</evidence>
<feature type="region of interest" description="Disordered" evidence="20">
    <location>
        <begin position="1"/>
        <end position="27"/>
    </location>
</feature>
<keyword evidence="7 21" id="KW-0812">Transmembrane</keyword>
<keyword evidence="4" id="KW-0050">Antiport</keyword>
<evidence type="ECO:0000256" key="10">
    <source>
        <dbReference type="ARBA" id="ARBA00022737"/>
    </source>
</evidence>
<organism evidence="24 25">
    <name type="scientific">Trichobilharzia regenti</name>
    <name type="common">Nasal bird schistosome</name>
    <dbReference type="NCBI Taxonomy" id="157069"/>
    <lineage>
        <taxon>Eukaryota</taxon>
        <taxon>Metazoa</taxon>
        <taxon>Spiralia</taxon>
        <taxon>Lophotrochozoa</taxon>
        <taxon>Platyhelminthes</taxon>
        <taxon>Trematoda</taxon>
        <taxon>Digenea</taxon>
        <taxon>Strigeidida</taxon>
        <taxon>Schistosomatoidea</taxon>
        <taxon>Schistosomatidae</taxon>
        <taxon>Trichobilharzia</taxon>
    </lineage>
</organism>
<dbReference type="GO" id="GO:0030424">
    <property type="term" value="C:axon"/>
    <property type="evidence" value="ECO:0007669"/>
    <property type="project" value="TreeGrafter"/>
</dbReference>
<dbReference type="Gene3D" id="1.20.1420.30">
    <property type="entry name" value="NCX, central ion-binding region"/>
    <property type="match status" value="1"/>
</dbReference>
<keyword evidence="18" id="KW-0739">Sodium transport</keyword>
<evidence type="ECO:0000259" key="23">
    <source>
        <dbReference type="Pfam" id="PF03160"/>
    </source>
</evidence>
<dbReference type="WBParaSite" id="TREG1_40510.1">
    <property type="protein sequence ID" value="TREG1_40510.1"/>
    <property type="gene ID" value="TREG1_40510"/>
</dbReference>
<dbReference type="GO" id="GO:0042383">
    <property type="term" value="C:sarcolemma"/>
    <property type="evidence" value="ECO:0007669"/>
    <property type="project" value="TreeGrafter"/>
</dbReference>
<keyword evidence="9" id="KW-0732">Signal</keyword>
<evidence type="ECO:0008006" key="26">
    <source>
        <dbReference type="Google" id="ProtNLM"/>
    </source>
</evidence>
<evidence type="ECO:0000256" key="12">
    <source>
        <dbReference type="ARBA" id="ARBA00022860"/>
    </source>
</evidence>
<feature type="compositionally biased region" description="Basic and acidic residues" evidence="20">
    <location>
        <begin position="1"/>
        <end position="11"/>
    </location>
</feature>
<evidence type="ECO:0000256" key="11">
    <source>
        <dbReference type="ARBA" id="ARBA00022837"/>
    </source>
</evidence>
<dbReference type="PANTHER" id="PTHR11878:SF70">
    <property type="entry name" value="CALX-BETA DOMAIN-CONTAINING PROTEIN"/>
    <property type="match status" value="1"/>
</dbReference>
<dbReference type="Proteomes" id="UP000050795">
    <property type="component" value="Unassembled WGS sequence"/>
</dbReference>
<evidence type="ECO:0000256" key="15">
    <source>
        <dbReference type="ARBA" id="ARBA00023065"/>
    </source>
</evidence>
<dbReference type="GO" id="GO:0098703">
    <property type="term" value="P:calcium ion import across plasma membrane"/>
    <property type="evidence" value="ECO:0007669"/>
    <property type="project" value="TreeGrafter"/>
</dbReference>
<keyword evidence="12" id="KW-0112">Calmodulin-binding</keyword>
<dbReference type="SUPFAM" id="SSF141072">
    <property type="entry name" value="CalX-like"/>
    <property type="match status" value="1"/>
</dbReference>
<evidence type="ECO:0000256" key="9">
    <source>
        <dbReference type="ARBA" id="ARBA00022729"/>
    </source>
</evidence>
<dbReference type="InterPro" id="IPR044880">
    <property type="entry name" value="NCX_ion-bd_dom_sf"/>
</dbReference>
<dbReference type="PANTHER" id="PTHR11878">
    <property type="entry name" value="SODIUM/CALCIUM EXCHANGER"/>
    <property type="match status" value="1"/>
</dbReference>
<evidence type="ECO:0000256" key="13">
    <source>
        <dbReference type="ARBA" id="ARBA00022989"/>
    </source>
</evidence>
<dbReference type="InterPro" id="IPR004836">
    <property type="entry name" value="Na_Ca_Ex"/>
</dbReference>
<dbReference type="Gene3D" id="2.60.40.2030">
    <property type="match status" value="1"/>
</dbReference>
<feature type="transmembrane region" description="Helical" evidence="21">
    <location>
        <begin position="591"/>
        <end position="614"/>
    </location>
</feature>
<evidence type="ECO:0000256" key="14">
    <source>
        <dbReference type="ARBA" id="ARBA00023053"/>
    </source>
</evidence>
<reference evidence="25" key="2">
    <citation type="submission" date="2023-11" db="UniProtKB">
        <authorList>
            <consortium name="WormBaseParasite"/>
        </authorList>
    </citation>
    <scope>IDENTIFICATION</scope>
</reference>
<evidence type="ECO:0000256" key="1">
    <source>
        <dbReference type="ARBA" id="ARBA00004651"/>
    </source>
</evidence>
<dbReference type="GO" id="GO:0007154">
    <property type="term" value="P:cell communication"/>
    <property type="evidence" value="ECO:0007669"/>
    <property type="project" value="InterPro"/>
</dbReference>
<dbReference type="GO" id="GO:0046872">
    <property type="term" value="F:metal ion binding"/>
    <property type="evidence" value="ECO:0007669"/>
    <property type="project" value="UniProtKB-KW"/>
</dbReference>
<feature type="domain" description="Calx-beta" evidence="23">
    <location>
        <begin position="275"/>
        <end position="380"/>
    </location>
</feature>
<keyword evidence="5" id="KW-1003">Cell membrane</keyword>
<keyword evidence="8" id="KW-0479">Metal-binding</keyword>
<protein>
    <recommendedName>
        <fullName evidence="26">Calx-beta domain-containing protein</fullName>
    </recommendedName>
</protein>
<comment type="similarity">
    <text evidence="2">Belongs to the Ca(2+):cation antiporter (CaCA) (TC 2.A.19) family. SLC8 subfamily.</text>
</comment>
<evidence type="ECO:0000313" key="24">
    <source>
        <dbReference type="Proteomes" id="UP000050795"/>
    </source>
</evidence>
<keyword evidence="24" id="KW-1185">Reference proteome</keyword>
<evidence type="ECO:0000313" key="25">
    <source>
        <dbReference type="WBParaSite" id="TREG1_40510.1"/>
    </source>
</evidence>
<dbReference type="Pfam" id="PF03160">
    <property type="entry name" value="Calx-beta"/>
    <property type="match status" value="2"/>
</dbReference>
<dbReference type="PRINTS" id="PR01259">
    <property type="entry name" value="NACAEXCHNGR"/>
</dbReference>
<keyword evidence="17" id="KW-0325">Glycoprotein</keyword>
<reference evidence="24" key="1">
    <citation type="submission" date="2022-06" db="EMBL/GenBank/DDBJ databases">
        <authorList>
            <person name="Berger JAMES D."/>
            <person name="Berger JAMES D."/>
        </authorList>
    </citation>
    <scope>NUCLEOTIDE SEQUENCE [LARGE SCALE GENOMIC DNA]</scope>
</reference>
<comment type="catalytic activity">
    <reaction evidence="19">
        <text>Ca(2+)(in) + 3 Na(+)(out) = Ca(2+)(out) + 3 Na(+)(in)</text>
        <dbReference type="Rhea" id="RHEA:69955"/>
        <dbReference type="ChEBI" id="CHEBI:29101"/>
        <dbReference type="ChEBI" id="CHEBI:29108"/>
    </reaction>
</comment>
<dbReference type="InterPro" id="IPR004837">
    <property type="entry name" value="NaCa_Exmemb"/>
</dbReference>
<evidence type="ECO:0000256" key="19">
    <source>
        <dbReference type="ARBA" id="ARBA00033667"/>
    </source>
</evidence>
<dbReference type="GO" id="GO:0005516">
    <property type="term" value="F:calmodulin binding"/>
    <property type="evidence" value="ECO:0007669"/>
    <property type="project" value="UniProtKB-KW"/>
</dbReference>
<feature type="domain" description="Calx-beta" evidence="23">
    <location>
        <begin position="180"/>
        <end position="267"/>
    </location>
</feature>
<feature type="transmembrane region" description="Helical" evidence="21">
    <location>
        <begin position="562"/>
        <end position="579"/>
    </location>
</feature>
<evidence type="ECO:0000259" key="22">
    <source>
        <dbReference type="Pfam" id="PF01699"/>
    </source>
</evidence>
<keyword evidence="6" id="KW-0109">Calcium transport</keyword>
<evidence type="ECO:0000256" key="17">
    <source>
        <dbReference type="ARBA" id="ARBA00023180"/>
    </source>
</evidence>
<evidence type="ECO:0000256" key="18">
    <source>
        <dbReference type="ARBA" id="ARBA00023201"/>
    </source>
</evidence>
<evidence type="ECO:0000256" key="20">
    <source>
        <dbReference type="SAM" id="MobiDB-lite"/>
    </source>
</evidence>
<evidence type="ECO:0000256" key="6">
    <source>
        <dbReference type="ARBA" id="ARBA00022568"/>
    </source>
</evidence>
<dbReference type="Pfam" id="PF01699">
    <property type="entry name" value="Na_Ca_ex"/>
    <property type="match status" value="1"/>
</dbReference>